<dbReference type="AlphaFoldDB" id="A0A6A5TUZ8"/>
<dbReference type="OrthoDB" id="3800526at2759"/>
<evidence type="ECO:0000256" key="2">
    <source>
        <dbReference type="SAM" id="SignalP"/>
    </source>
</evidence>
<reference evidence="3" key="1">
    <citation type="journal article" date="2020" name="Stud. Mycol.">
        <title>101 Dothideomycetes genomes: a test case for predicting lifestyles and emergence of pathogens.</title>
        <authorList>
            <person name="Haridas S."/>
            <person name="Albert R."/>
            <person name="Binder M."/>
            <person name="Bloem J."/>
            <person name="Labutti K."/>
            <person name="Salamov A."/>
            <person name="Andreopoulos B."/>
            <person name="Baker S."/>
            <person name="Barry K."/>
            <person name="Bills G."/>
            <person name="Bluhm B."/>
            <person name="Cannon C."/>
            <person name="Castanera R."/>
            <person name="Culley D."/>
            <person name="Daum C."/>
            <person name="Ezra D."/>
            <person name="Gonzalez J."/>
            <person name="Henrissat B."/>
            <person name="Kuo A."/>
            <person name="Liang C."/>
            <person name="Lipzen A."/>
            <person name="Lutzoni F."/>
            <person name="Magnuson J."/>
            <person name="Mondo S."/>
            <person name="Nolan M."/>
            <person name="Ohm R."/>
            <person name="Pangilinan J."/>
            <person name="Park H.-J."/>
            <person name="Ramirez L."/>
            <person name="Alfaro M."/>
            <person name="Sun H."/>
            <person name="Tritt A."/>
            <person name="Yoshinaga Y."/>
            <person name="Zwiers L.-H."/>
            <person name="Turgeon B."/>
            <person name="Goodwin S."/>
            <person name="Spatafora J."/>
            <person name="Crous P."/>
            <person name="Grigoriev I."/>
        </authorList>
    </citation>
    <scope>NUCLEOTIDE SEQUENCE</scope>
    <source>
        <strain evidence="3">CBS 675.92</strain>
    </source>
</reference>
<feature type="signal peptide" evidence="2">
    <location>
        <begin position="1"/>
        <end position="18"/>
    </location>
</feature>
<name>A0A6A5TUZ8_9PLEO</name>
<evidence type="ECO:0000313" key="4">
    <source>
        <dbReference type="Proteomes" id="UP000800035"/>
    </source>
</evidence>
<gene>
    <name evidence="3" type="ORF">CC80DRAFT_64717</name>
</gene>
<feature type="chain" id="PRO_5025384175" evidence="2">
    <location>
        <begin position="19"/>
        <end position="257"/>
    </location>
</feature>
<accession>A0A6A5TUZ8</accession>
<feature type="region of interest" description="Disordered" evidence="1">
    <location>
        <begin position="30"/>
        <end position="56"/>
    </location>
</feature>
<sequence length="257" mass="28499">MNFWYALTVCLSGHQALAITWFGIPRKPPPPPHESDTFVIPPFAPPPKLPESPNSSPRVQYSQSCGLYAPNKKAWDEGDGEKFSKWIKPYHGAFVRTPGYSSFPLYMRDAFAPDVTPSSLRCDGLGTCTLATCLSISRSLPQHDRQMAYYFFESLSGIDHHYAVTDKALARSTSYYLGKMRAMVERYTSAPAMEKALIERRKAQGTRHYLCSYCRCASGCYGSFGCGRNSCSSYTGSGGSWGGCSIASSRIRHSCWV</sequence>
<organism evidence="3 4">
    <name type="scientific">Byssothecium circinans</name>
    <dbReference type="NCBI Taxonomy" id="147558"/>
    <lineage>
        <taxon>Eukaryota</taxon>
        <taxon>Fungi</taxon>
        <taxon>Dikarya</taxon>
        <taxon>Ascomycota</taxon>
        <taxon>Pezizomycotina</taxon>
        <taxon>Dothideomycetes</taxon>
        <taxon>Pleosporomycetidae</taxon>
        <taxon>Pleosporales</taxon>
        <taxon>Massarineae</taxon>
        <taxon>Massarinaceae</taxon>
        <taxon>Byssothecium</taxon>
    </lineage>
</organism>
<evidence type="ECO:0000256" key="1">
    <source>
        <dbReference type="SAM" id="MobiDB-lite"/>
    </source>
</evidence>
<dbReference type="Proteomes" id="UP000800035">
    <property type="component" value="Unassembled WGS sequence"/>
</dbReference>
<keyword evidence="4" id="KW-1185">Reference proteome</keyword>
<keyword evidence="2" id="KW-0732">Signal</keyword>
<dbReference type="EMBL" id="ML976991">
    <property type="protein sequence ID" value="KAF1956753.1"/>
    <property type="molecule type" value="Genomic_DNA"/>
</dbReference>
<proteinExistence type="predicted"/>
<evidence type="ECO:0000313" key="3">
    <source>
        <dbReference type="EMBL" id="KAF1956753.1"/>
    </source>
</evidence>
<protein>
    <submittedName>
        <fullName evidence="3">Uncharacterized protein</fullName>
    </submittedName>
</protein>